<dbReference type="Proteomes" id="UP001164539">
    <property type="component" value="Chromosome 8"/>
</dbReference>
<accession>A0ACC1XSA1</accession>
<proteinExistence type="predicted"/>
<name>A0ACC1XSA1_MELAZ</name>
<dbReference type="EMBL" id="CM051401">
    <property type="protein sequence ID" value="KAJ4713828.1"/>
    <property type="molecule type" value="Genomic_DNA"/>
</dbReference>
<gene>
    <name evidence="1" type="ORF">OWV82_015871</name>
</gene>
<organism evidence="1 2">
    <name type="scientific">Melia azedarach</name>
    <name type="common">Chinaberry tree</name>
    <dbReference type="NCBI Taxonomy" id="155640"/>
    <lineage>
        <taxon>Eukaryota</taxon>
        <taxon>Viridiplantae</taxon>
        <taxon>Streptophyta</taxon>
        <taxon>Embryophyta</taxon>
        <taxon>Tracheophyta</taxon>
        <taxon>Spermatophyta</taxon>
        <taxon>Magnoliopsida</taxon>
        <taxon>eudicotyledons</taxon>
        <taxon>Gunneridae</taxon>
        <taxon>Pentapetalae</taxon>
        <taxon>rosids</taxon>
        <taxon>malvids</taxon>
        <taxon>Sapindales</taxon>
        <taxon>Meliaceae</taxon>
        <taxon>Melia</taxon>
    </lineage>
</organism>
<evidence type="ECO:0000313" key="2">
    <source>
        <dbReference type="Proteomes" id="UP001164539"/>
    </source>
</evidence>
<sequence length="331" mass="37477">MADHLNANGTETKVCNLQCIDLSNPDIHQSAALIKQACLDTGMFYVINHGISNEVMDEAFAQSKKFFGMPESEKMKILWNKNHRGYQPPVQKDYVESYTAGVRAHEDDPTNIWPPTDILPRWKEAMQRYQRETFNVGKTLMKLVALALNLDIDYFNQQKMLGKDTASICTILHYGDQESDSTKEKLGAVGHTDAGLLTLVATDDIVGLEVCRDKYSKPEVWECILPKKRAFIVNVGDMLQRLSNDSFRSIFHRVVHREDRYSIAVFLIPAYDCVIECLPGQKSKENPSMYSPITFRDFVNSRFMEVATGEPLNSIENANIISSKLVDRGLA</sequence>
<keyword evidence="2" id="KW-1185">Reference proteome</keyword>
<protein>
    <submittedName>
        <fullName evidence="1">2-oxoglutarate (2OG) and Fe(II)-dependent oxygenase superfamily protein</fullName>
    </submittedName>
</protein>
<reference evidence="1 2" key="1">
    <citation type="journal article" date="2023" name="Science">
        <title>Complex scaffold remodeling in plant triterpene biosynthesis.</title>
        <authorList>
            <person name="De La Pena R."/>
            <person name="Hodgson H."/>
            <person name="Liu J.C."/>
            <person name="Stephenson M.J."/>
            <person name="Martin A.C."/>
            <person name="Owen C."/>
            <person name="Harkess A."/>
            <person name="Leebens-Mack J."/>
            <person name="Jimenez L.E."/>
            <person name="Osbourn A."/>
            <person name="Sattely E.S."/>
        </authorList>
    </citation>
    <scope>NUCLEOTIDE SEQUENCE [LARGE SCALE GENOMIC DNA]</scope>
    <source>
        <strain evidence="2">cv. JPN11</strain>
        <tissue evidence="1">Leaf</tissue>
    </source>
</reference>
<evidence type="ECO:0000313" key="1">
    <source>
        <dbReference type="EMBL" id="KAJ4713828.1"/>
    </source>
</evidence>
<comment type="caution">
    <text evidence="1">The sequence shown here is derived from an EMBL/GenBank/DDBJ whole genome shotgun (WGS) entry which is preliminary data.</text>
</comment>